<dbReference type="Proteomes" id="UP000184120">
    <property type="component" value="Unassembled WGS sequence"/>
</dbReference>
<evidence type="ECO:0000313" key="2">
    <source>
        <dbReference type="EMBL" id="SHL35195.1"/>
    </source>
</evidence>
<dbReference type="STRING" id="1434701.SAMN05443634_10888"/>
<evidence type="ECO:0000313" key="4">
    <source>
        <dbReference type="Proteomes" id="UP000650994"/>
    </source>
</evidence>
<dbReference type="EMBL" id="FRBH01000008">
    <property type="protein sequence ID" value="SHL35195.1"/>
    <property type="molecule type" value="Genomic_DNA"/>
</dbReference>
<gene>
    <name evidence="1" type="ORF">GCM10010984_07380</name>
    <name evidence="2" type="ORF">SAMN05443634_10888</name>
</gene>
<dbReference type="EMBL" id="BMFL01000004">
    <property type="protein sequence ID" value="GGE92228.1"/>
    <property type="molecule type" value="Genomic_DNA"/>
</dbReference>
<dbReference type="OrthoDB" id="9813075at2"/>
<dbReference type="Proteomes" id="UP000650994">
    <property type="component" value="Unassembled WGS sequence"/>
</dbReference>
<organism evidence="2 3">
    <name type="scientific">Chishuiella changwenlii</name>
    <dbReference type="NCBI Taxonomy" id="1434701"/>
    <lineage>
        <taxon>Bacteria</taxon>
        <taxon>Pseudomonadati</taxon>
        <taxon>Bacteroidota</taxon>
        <taxon>Flavobacteriia</taxon>
        <taxon>Flavobacteriales</taxon>
        <taxon>Weeksellaceae</taxon>
        <taxon>Chishuiella</taxon>
    </lineage>
</organism>
<accession>A0A1M6ZXX7</accession>
<sequence length="112" mass="13129">MNTAITLIQTAEQSNQLDEVLYLNPKNKKWLIDSLSNNRKFEFLMFNLWKTRGIIYNILQDNYDKKTGTYLNNVEKNFGNQFHAINNLIGILLDGTDWNQSLFVNNEPTEKL</sequence>
<reference evidence="4" key="4">
    <citation type="journal article" date="2019" name="Int. J. Syst. Evol. Microbiol.">
        <title>The Global Catalogue of Microorganisms (GCM) 10K type strain sequencing project: providing services to taxonomists for standard genome sequencing and annotation.</title>
        <authorList>
            <consortium name="The Broad Institute Genomics Platform"/>
            <consortium name="The Broad Institute Genome Sequencing Center for Infectious Disease"/>
            <person name="Wu L."/>
            <person name="Ma J."/>
        </authorList>
    </citation>
    <scope>NUCLEOTIDE SEQUENCE [LARGE SCALE GENOMIC DNA]</scope>
    <source>
        <strain evidence="4">CGMCC 1.12707</strain>
    </source>
</reference>
<dbReference type="AlphaFoldDB" id="A0A1M6ZXX7"/>
<protein>
    <submittedName>
        <fullName evidence="2">Uncharacterized protein</fullName>
    </submittedName>
</protein>
<reference evidence="1" key="1">
    <citation type="journal article" date="2014" name="Int. J. Syst. Evol. Microbiol.">
        <title>Complete genome of a new Firmicutes species belonging to the dominant human colonic microbiota ('Ruminococcus bicirculans') reveals two chromosomes and a selective capacity to utilize plant glucans.</title>
        <authorList>
            <consortium name="NISC Comparative Sequencing Program"/>
            <person name="Wegmann U."/>
            <person name="Louis P."/>
            <person name="Goesmann A."/>
            <person name="Henrissat B."/>
            <person name="Duncan S.H."/>
            <person name="Flint H.J."/>
        </authorList>
    </citation>
    <scope>NUCLEOTIDE SEQUENCE</scope>
    <source>
        <strain evidence="1">CGMCC 1.12707</strain>
    </source>
</reference>
<evidence type="ECO:0000313" key="1">
    <source>
        <dbReference type="EMBL" id="GGE92228.1"/>
    </source>
</evidence>
<keyword evidence="4" id="KW-1185">Reference proteome</keyword>
<name>A0A1M6ZXX7_9FLAO</name>
<dbReference type="RefSeq" id="WP_072932665.1">
    <property type="nucleotide sequence ID" value="NZ_BMFL01000004.1"/>
</dbReference>
<proteinExistence type="predicted"/>
<reference evidence="2" key="2">
    <citation type="submission" date="2016-11" db="EMBL/GenBank/DDBJ databases">
        <authorList>
            <person name="Jaros S."/>
            <person name="Januszkiewicz K."/>
            <person name="Wedrychowicz H."/>
        </authorList>
    </citation>
    <scope>NUCLEOTIDE SEQUENCE [LARGE SCALE GENOMIC DNA]</scope>
    <source>
        <strain evidence="2">DSM 27989</strain>
    </source>
</reference>
<reference evidence="1" key="5">
    <citation type="submission" date="2024-05" db="EMBL/GenBank/DDBJ databases">
        <authorList>
            <person name="Sun Q."/>
            <person name="Zhou Y."/>
        </authorList>
    </citation>
    <scope>NUCLEOTIDE SEQUENCE</scope>
    <source>
        <strain evidence="1">CGMCC 1.12707</strain>
    </source>
</reference>
<evidence type="ECO:0000313" key="3">
    <source>
        <dbReference type="Proteomes" id="UP000184120"/>
    </source>
</evidence>
<reference evidence="3" key="3">
    <citation type="submission" date="2016-11" db="EMBL/GenBank/DDBJ databases">
        <authorList>
            <person name="Varghese N."/>
            <person name="Submissions S."/>
        </authorList>
    </citation>
    <scope>NUCLEOTIDE SEQUENCE [LARGE SCALE GENOMIC DNA]</scope>
    <source>
        <strain evidence="3">DSM 27989</strain>
    </source>
</reference>